<gene>
    <name evidence="1" type="ORF">H0H26_10540</name>
</gene>
<evidence type="ECO:0000313" key="1">
    <source>
        <dbReference type="EMBL" id="QRE03329.1"/>
    </source>
</evidence>
<dbReference type="KEGG" id="fpw:IA04_02885"/>
<protein>
    <submittedName>
        <fullName evidence="1">Uncharacterized protein</fullName>
    </submittedName>
</protein>
<reference evidence="1 2" key="1">
    <citation type="submission" date="2020-07" db="EMBL/GenBank/DDBJ databases">
        <title>Genomic characterization of Flavobacterium psychrophilum strains.</title>
        <authorList>
            <person name="Castillo D."/>
            <person name="Jorgensen J."/>
            <person name="Middelboe M."/>
        </authorList>
    </citation>
    <scope>NUCLEOTIDE SEQUENCE [LARGE SCALE GENOMIC DNA]</scope>
    <source>
        <strain evidence="1 2">FPS-R7</strain>
    </source>
</reference>
<dbReference type="KEGG" id="fpc:FPSM_01740"/>
<dbReference type="KEGG" id="fpq:IB65_02900"/>
<sequence>MDKSTKQIRSKYNSNITKSLADKYKISERYVRMIISNERSPDFQEEIINDYNKMIIKVNNALIPILNKD</sequence>
<dbReference type="RefSeq" id="WP_011962753.1">
    <property type="nucleotide sequence ID" value="NZ_BCNG01000112.1"/>
</dbReference>
<dbReference type="Gene3D" id="1.10.10.60">
    <property type="entry name" value="Homeodomain-like"/>
    <property type="match status" value="1"/>
</dbReference>
<evidence type="ECO:0000313" key="2">
    <source>
        <dbReference type="Proteomes" id="UP000596329"/>
    </source>
</evidence>
<name>A0A075RP23_FLAPS</name>
<dbReference type="AlphaFoldDB" id="A0A075RP23"/>
<dbReference type="Proteomes" id="UP000596329">
    <property type="component" value="Chromosome"/>
</dbReference>
<organism evidence="1 2">
    <name type="scientific">Flavobacterium psychrophilum</name>
    <dbReference type="NCBI Taxonomy" id="96345"/>
    <lineage>
        <taxon>Bacteria</taxon>
        <taxon>Pseudomonadati</taxon>
        <taxon>Bacteroidota</taxon>
        <taxon>Flavobacteriia</taxon>
        <taxon>Flavobacteriales</taxon>
        <taxon>Flavobacteriaceae</taxon>
        <taxon>Flavobacterium</taxon>
    </lineage>
</organism>
<accession>A0A075RP23</accession>
<dbReference type="KEGG" id="fpv:IA03_02975"/>
<dbReference type="KEGG" id="fpk:IA06_02925"/>
<proteinExistence type="predicted"/>
<dbReference type="GeneID" id="66552728"/>
<dbReference type="EMBL" id="CP059075">
    <property type="protein sequence ID" value="QRE03329.1"/>
    <property type="molecule type" value="Genomic_DNA"/>
</dbReference>